<dbReference type="SMART" id="SM00448">
    <property type="entry name" value="REC"/>
    <property type="match status" value="1"/>
</dbReference>
<evidence type="ECO:0000256" key="1">
    <source>
        <dbReference type="ARBA" id="ARBA00022553"/>
    </source>
</evidence>
<dbReference type="InterPro" id="IPR011006">
    <property type="entry name" value="CheY-like_superfamily"/>
</dbReference>
<dbReference type="PROSITE" id="PS50110">
    <property type="entry name" value="RESPONSE_REGULATORY"/>
    <property type="match status" value="1"/>
</dbReference>
<dbReference type="EMBL" id="JBHUOX010000002">
    <property type="protein sequence ID" value="MFD2999344.1"/>
    <property type="molecule type" value="Genomic_DNA"/>
</dbReference>
<dbReference type="InterPro" id="IPR001789">
    <property type="entry name" value="Sig_transdc_resp-reg_receiver"/>
</dbReference>
<feature type="modified residue" description="4-aspartylphosphate" evidence="2">
    <location>
        <position position="57"/>
    </location>
</feature>
<dbReference type="RefSeq" id="WP_377480777.1">
    <property type="nucleotide sequence ID" value="NZ_JBHUOX010000002.1"/>
</dbReference>
<proteinExistence type="predicted"/>
<name>A0ABW6BSE8_9BACT</name>
<dbReference type="PANTHER" id="PTHR44591">
    <property type="entry name" value="STRESS RESPONSE REGULATOR PROTEIN 1"/>
    <property type="match status" value="1"/>
</dbReference>
<dbReference type="Pfam" id="PF00072">
    <property type="entry name" value="Response_reg"/>
    <property type="match status" value="1"/>
</dbReference>
<evidence type="ECO:0000256" key="2">
    <source>
        <dbReference type="PROSITE-ProRule" id="PRU00169"/>
    </source>
</evidence>
<reference evidence="5" key="1">
    <citation type="journal article" date="2019" name="Int. J. Syst. Evol. Microbiol.">
        <title>The Global Catalogue of Microorganisms (GCM) 10K type strain sequencing project: providing services to taxonomists for standard genome sequencing and annotation.</title>
        <authorList>
            <consortium name="The Broad Institute Genomics Platform"/>
            <consortium name="The Broad Institute Genome Sequencing Center for Infectious Disease"/>
            <person name="Wu L."/>
            <person name="Ma J."/>
        </authorList>
    </citation>
    <scope>NUCLEOTIDE SEQUENCE [LARGE SCALE GENOMIC DNA]</scope>
    <source>
        <strain evidence="5">KCTC 23984</strain>
    </source>
</reference>
<keyword evidence="1 2" id="KW-0597">Phosphoprotein</keyword>
<dbReference type="Gene3D" id="3.40.50.2300">
    <property type="match status" value="1"/>
</dbReference>
<dbReference type="Proteomes" id="UP001597641">
    <property type="component" value="Unassembled WGS sequence"/>
</dbReference>
<evidence type="ECO:0000313" key="4">
    <source>
        <dbReference type="EMBL" id="MFD2999344.1"/>
    </source>
</evidence>
<keyword evidence="5" id="KW-1185">Reference proteome</keyword>
<dbReference type="SUPFAM" id="SSF52172">
    <property type="entry name" value="CheY-like"/>
    <property type="match status" value="1"/>
</dbReference>
<dbReference type="CDD" id="cd17536">
    <property type="entry name" value="REC_YesN-like"/>
    <property type="match status" value="1"/>
</dbReference>
<protein>
    <submittedName>
        <fullName evidence="4">Response regulator</fullName>
    </submittedName>
</protein>
<dbReference type="InterPro" id="IPR050595">
    <property type="entry name" value="Bact_response_regulator"/>
</dbReference>
<sequence>MKILVVDDEADVQPLFVQRFRKEIRNGELSFSFALSGEEAVSYMEQHPSEVVLILSDINMPGMSGIELLRQIRKKYNSPPPVVMMITAYSDEENYQQAMQYGADDFLTKPLDFTTLKDKFKTLAI</sequence>
<evidence type="ECO:0000313" key="5">
    <source>
        <dbReference type="Proteomes" id="UP001597641"/>
    </source>
</evidence>
<feature type="domain" description="Response regulatory" evidence="3">
    <location>
        <begin position="2"/>
        <end position="124"/>
    </location>
</feature>
<dbReference type="PANTHER" id="PTHR44591:SF3">
    <property type="entry name" value="RESPONSE REGULATORY DOMAIN-CONTAINING PROTEIN"/>
    <property type="match status" value="1"/>
</dbReference>
<gene>
    <name evidence="4" type="ORF">ACFS7Z_03140</name>
</gene>
<evidence type="ECO:0000259" key="3">
    <source>
        <dbReference type="PROSITE" id="PS50110"/>
    </source>
</evidence>
<comment type="caution">
    <text evidence="4">The sequence shown here is derived from an EMBL/GenBank/DDBJ whole genome shotgun (WGS) entry which is preliminary data.</text>
</comment>
<organism evidence="4 5">
    <name type="scientific">Pontibacter toksunensis</name>
    <dbReference type="NCBI Taxonomy" id="1332631"/>
    <lineage>
        <taxon>Bacteria</taxon>
        <taxon>Pseudomonadati</taxon>
        <taxon>Bacteroidota</taxon>
        <taxon>Cytophagia</taxon>
        <taxon>Cytophagales</taxon>
        <taxon>Hymenobacteraceae</taxon>
        <taxon>Pontibacter</taxon>
    </lineage>
</organism>
<accession>A0ABW6BSE8</accession>